<dbReference type="PANTHER" id="PTHR30582">
    <property type="entry name" value="L,D-TRANSPEPTIDASE"/>
    <property type="match status" value="1"/>
</dbReference>
<evidence type="ECO:0000259" key="9">
    <source>
        <dbReference type="PROSITE" id="PS52029"/>
    </source>
</evidence>
<dbReference type="GO" id="GO:0008360">
    <property type="term" value="P:regulation of cell shape"/>
    <property type="evidence" value="ECO:0007669"/>
    <property type="project" value="UniProtKB-UniRule"/>
</dbReference>
<keyword evidence="6 7" id="KW-0961">Cell wall biogenesis/degradation</keyword>
<dbReference type="SUPFAM" id="SSF141523">
    <property type="entry name" value="L,D-transpeptidase catalytic domain-like"/>
    <property type="match status" value="1"/>
</dbReference>
<keyword evidence="8" id="KW-0472">Membrane</keyword>
<reference evidence="10" key="1">
    <citation type="submission" date="2020-02" db="EMBL/GenBank/DDBJ databases">
        <authorList>
            <person name="Meier V. D."/>
        </authorList>
    </citation>
    <scope>NUCLEOTIDE SEQUENCE</scope>
    <source>
        <strain evidence="10">AVDCRST_MAG89</strain>
    </source>
</reference>
<feature type="active site" description="Nucleophile" evidence="7">
    <location>
        <position position="262"/>
    </location>
</feature>
<evidence type="ECO:0000256" key="1">
    <source>
        <dbReference type="ARBA" id="ARBA00004752"/>
    </source>
</evidence>
<dbReference type="GO" id="GO:0005576">
    <property type="term" value="C:extracellular region"/>
    <property type="evidence" value="ECO:0007669"/>
    <property type="project" value="TreeGrafter"/>
</dbReference>
<keyword evidence="3" id="KW-0808">Transferase</keyword>
<feature type="domain" description="L,D-TPase catalytic" evidence="9">
    <location>
        <begin position="112"/>
        <end position="286"/>
    </location>
</feature>
<evidence type="ECO:0000256" key="3">
    <source>
        <dbReference type="ARBA" id="ARBA00022679"/>
    </source>
</evidence>
<feature type="active site" description="Proton donor/acceptor" evidence="7">
    <location>
        <position position="246"/>
    </location>
</feature>
<keyword evidence="8" id="KW-0812">Transmembrane</keyword>
<dbReference type="AlphaFoldDB" id="A0A6J4KUK1"/>
<keyword evidence="4 7" id="KW-0133">Cell shape</keyword>
<dbReference type="Gene3D" id="2.40.440.10">
    <property type="entry name" value="L,D-transpeptidase catalytic domain-like"/>
    <property type="match status" value="1"/>
</dbReference>
<organism evidence="10">
    <name type="scientific">uncultured Gemmatimonadota bacterium</name>
    <dbReference type="NCBI Taxonomy" id="203437"/>
    <lineage>
        <taxon>Bacteria</taxon>
        <taxon>Pseudomonadati</taxon>
        <taxon>Gemmatimonadota</taxon>
        <taxon>environmental samples</taxon>
    </lineage>
</organism>
<dbReference type="UniPathway" id="UPA00219"/>
<comment type="pathway">
    <text evidence="1 7">Cell wall biogenesis; peptidoglycan biosynthesis.</text>
</comment>
<dbReference type="GO" id="GO:0071972">
    <property type="term" value="F:peptidoglycan L,D-transpeptidase activity"/>
    <property type="evidence" value="ECO:0007669"/>
    <property type="project" value="TreeGrafter"/>
</dbReference>
<dbReference type="InterPro" id="IPR005490">
    <property type="entry name" value="LD_TPept_cat_dom"/>
</dbReference>
<evidence type="ECO:0000256" key="2">
    <source>
        <dbReference type="ARBA" id="ARBA00005992"/>
    </source>
</evidence>
<sequence length="286" mass="32327">MEKEFRPRRPDSIPERRDYTPKGRLRRIYHNYRGSALTLLLAVLVSAGLFAATSAWAVNERLTRRVTEMTYLKDTRSLEYVRQKEAELVRQAAEREKALAKREEELAPKNRPYLVVSLAEKRVLYLKGQDTLYKAPVAVGSGKTLVMGGTTKRFVTPRGRMAITHKELDPIWVPPNWHYIEYARKTGRGIIDMSNASPGALAGYPAGRVPVRGGSVIIPPWGSPQRAHKGVLGVAKLEMYDGYYFHGTDDESSIGTNASHGCIRMRKADIMWMYKNVPVGTQVYIY</sequence>
<feature type="transmembrane region" description="Helical" evidence="8">
    <location>
        <begin position="36"/>
        <end position="58"/>
    </location>
</feature>
<protein>
    <recommendedName>
        <fullName evidence="9">L,D-TPase catalytic domain-containing protein</fullName>
    </recommendedName>
</protein>
<evidence type="ECO:0000256" key="7">
    <source>
        <dbReference type="PROSITE-ProRule" id="PRU01373"/>
    </source>
</evidence>
<evidence type="ECO:0000256" key="5">
    <source>
        <dbReference type="ARBA" id="ARBA00022984"/>
    </source>
</evidence>
<gene>
    <name evidence="10" type="ORF">AVDCRST_MAG89-1390</name>
</gene>
<keyword evidence="5 7" id="KW-0573">Peptidoglycan synthesis</keyword>
<dbReference type="Pfam" id="PF03734">
    <property type="entry name" value="YkuD"/>
    <property type="match status" value="1"/>
</dbReference>
<dbReference type="GO" id="GO:0016740">
    <property type="term" value="F:transferase activity"/>
    <property type="evidence" value="ECO:0007669"/>
    <property type="project" value="UniProtKB-KW"/>
</dbReference>
<dbReference type="InterPro" id="IPR038063">
    <property type="entry name" value="Transpep_catalytic_dom"/>
</dbReference>
<dbReference type="GO" id="GO:0071555">
    <property type="term" value="P:cell wall organization"/>
    <property type="evidence" value="ECO:0007669"/>
    <property type="project" value="UniProtKB-UniRule"/>
</dbReference>
<dbReference type="EMBL" id="CADCTV010000303">
    <property type="protein sequence ID" value="CAA9315777.1"/>
    <property type="molecule type" value="Genomic_DNA"/>
</dbReference>
<evidence type="ECO:0000256" key="6">
    <source>
        <dbReference type="ARBA" id="ARBA00023316"/>
    </source>
</evidence>
<dbReference type="PROSITE" id="PS52029">
    <property type="entry name" value="LD_TPASE"/>
    <property type="match status" value="1"/>
</dbReference>
<name>A0A6J4KUK1_9BACT</name>
<dbReference type="GO" id="GO:0018104">
    <property type="term" value="P:peptidoglycan-protein cross-linking"/>
    <property type="evidence" value="ECO:0007669"/>
    <property type="project" value="TreeGrafter"/>
</dbReference>
<dbReference type="CDD" id="cd16913">
    <property type="entry name" value="YkuD_like"/>
    <property type="match status" value="1"/>
</dbReference>
<comment type="similarity">
    <text evidence="2">Belongs to the YkuD family.</text>
</comment>
<evidence type="ECO:0000313" key="10">
    <source>
        <dbReference type="EMBL" id="CAA9315777.1"/>
    </source>
</evidence>
<accession>A0A6J4KUK1</accession>
<proteinExistence type="inferred from homology"/>
<evidence type="ECO:0000256" key="4">
    <source>
        <dbReference type="ARBA" id="ARBA00022960"/>
    </source>
</evidence>
<dbReference type="InterPro" id="IPR050979">
    <property type="entry name" value="LD-transpeptidase"/>
</dbReference>
<keyword evidence="8" id="KW-1133">Transmembrane helix</keyword>
<evidence type="ECO:0000256" key="8">
    <source>
        <dbReference type="SAM" id="Phobius"/>
    </source>
</evidence>